<dbReference type="PANTHER" id="PTHR47027:SF20">
    <property type="entry name" value="REVERSE TRANSCRIPTASE-LIKE PROTEIN WITH RNA-DIRECTED DNA POLYMERASE DOMAIN"/>
    <property type="match status" value="1"/>
</dbReference>
<evidence type="ECO:0000313" key="3">
    <source>
        <dbReference type="Proteomes" id="UP000838756"/>
    </source>
</evidence>
<dbReference type="CDD" id="cd01650">
    <property type="entry name" value="RT_nLTR_like"/>
    <property type="match status" value="1"/>
</dbReference>
<proteinExistence type="predicted"/>
<organism evidence="2 3">
    <name type="scientific">Pararge aegeria aegeria</name>
    <dbReference type="NCBI Taxonomy" id="348720"/>
    <lineage>
        <taxon>Eukaryota</taxon>
        <taxon>Metazoa</taxon>
        <taxon>Ecdysozoa</taxon>
        <taxon>Arthropoda</taxon>
        <taxon>Hexapoda</taxon>
        <taxon>Insecta</taxon>
        <taxon>Pterygota</taxon>
        <taxon>Neoptera</taxon>
        <taxon>Endopterygota</taxon>
        <taxon>Lepidoptera</taxon>
        <taxon>Glossata</taxon>
        <taxon>Ditrysia</taxon>
        <taxon>Papilionoidea</taxon>
        <taxon>Nymphalidae</taxon>
        <taxon>Satyrinae</taxon>
        <taxon>Satyrini</taxon>
        <taxon>Parargina</taxon>
        <taxon>Pararge</taxon>
    </lineage>
</organism>
<dbReference type="PROSITE" id="PS50878">
    <property type="entry name" value="RT_POL"/>
    <property type="match status" value="1"/>
</dbReference>
<dbReference type="Proteomes" id="UP000838756">
    <property type="component" value="Unassembled WGS sequence"/>
</dbReference>
<dbReference type="InterPro" id="IPR000477">
    <property type="entry name" value="RT_dom"/>
</dbReference>
<protein>
    <submittedName>
        <fullName evidence="2">Jg25154 protein</fullName>
    </submittedName>
</protein>
<gene>
    <name evidence="2" type="primary">jg25154</name>
    <name evidence="2" type="ORF">PAEG_LOCUS18568</name>
</gene>
<dbReference type="EMBL" id="CAKXAJ010025635">
    <property type="protein sequence ID" value="CAH2242221.1"/>
    <property type="molecule type" value="Genomic_DNA"/>
</dbReference>
<dbReference type="Pfam" id="PF00078">
    <property type="entry name" value="RVT_1"/>
    <property type="match status" value="1"/>
</dbReference>
<dbReference type="AlphaFoldDB" id="A0A8S4RY18"/>
<dbReference type="SUPFAM" id="SSF56672">
    <property type="entry name" value="DNA/RNA polymerases"/>
    <property type="match status" value="1"/>
</dbReference>
<dbReference type="GO" id="GO:0071897">
    <property type="term" value="P:DNA biosynthetic process"/>
    <property type="evidence" value="ECO:0007669"/>
    <property type="project" value="UniProtKB-ARBA"/>
</dbReference>
<feature type="domain" description="Reverse transcriptase" evidence="1">
    <location>
        <begin position="1"/>
        <end position="243"/>
    </location>
</feature>
<evidence type="ECO:0000313" key="2">
    <source>
        <dbReference type="EMBL" id="CAH2242221.1"/>
    </source>
</evidence>
<sequence>MNRLLPLSEKLLPETQFGFRPNRGTCEAIFSVRQLQEKSREQGQQLFLCFVDLEKAFDSVPREALWVVLAKIGCTEKFVRLIRLLHDNMQCCIKMQGEQSEFFNVSCGVKQGCVLAPTLFALYFSIVVREALQTSNEGIRIRFRTDGGVFNLSRLRAYTKVSYDIITEIMYADDLCLVAESPDGLQHLMTSLDVSCRRFGLKINVTKTEVMALDTSIDEPMAIKLEDESLGQVQKFKYLGSVITSRSHLDSEINCRIGAAAAAFGKLRDKVFRSHDIKLSTKVSVYMAVVHPNLLYGSETWCLYRKHIRTLDRFHIRCLRDIMNIHWSDRVRNTEILRRANVWGIEAYLMRRQLRWCGHVSRMSDERVAKRIFYSELQDGKRKQGGQLLRYKVVAEASYEAMFHSSGKMGDHYERPPTLAALSKHERDEV</sequence>
<dbReference type="OrthoDB" id="425681at2759"/>
<dbReference type="PANTHER" id="PTHR47027">
    <property type="entry name" value="REVERSE TRANSCRIPTASE DOMAIN-CONTAINING PROTEIN"/>
    <property type="match status" value="1"/>
</dbReference>
<accession>A0A8S4RY18</accession>
<dbReference type="InterPro" id="IPR043502">
    <property type="entry name" value="DNA/RNA_pol_sf"/>
</dbReference>
<reference evidence="2" key="1">
    <citation type="submission" date="2022-03" db="EMBL/GenBank/DDBJ databases">
        <authorList>
            <person name="Lindestad O."/>
        </authorList>
    </citation>
    <scope>NUCLEOTIDE SEQUENCE</scope>
</reference>
<name>A0A8S4RY18_9NEOP</name>
<keyword evidence="3" id="KW-1185">Reference proteome</keyword>
<comment type="caution">
    <text evidence="2">The sequence shown here is derived from an EMBL/GenBank/DDBJ whole genome shotgun (WGS) entry which is preliminary data.</text>
</comment>
<evidence type="ECO:0000259" key="1">
    <source>
        <dbReference type="PROSITE" id="PS50878"/>
    </source>
</evidence>